<dbReference type="EMBL" id="JACOOQ010000018">
    <property type="protein sequence ID" value="MBC5640851.1"/>
    <property type="molecule type" value="Genomic_DNA"/>
</dbReference>
<dbReference type="RefSeq" id="WP_022211532.1">
    <property type="nucleotide sequence ID" value="NZ_JACOOQ010000018.1"/>
</dbReference>
<sequence length="149" mass="16035">MNNKRMRKDSILTCCSDLVLPIIITLGLYIIIHGHLSPGGGFQGGVLVAGAFAILYVSYGIKNLSKKIKVNVLKIGEDIGALGFIILAFLGFVFGGTFFKNIFYLGEPGELFSSGSIFLMNFAVGFKVFAGVSFLILIMVSNLKSKGDE</sequence>
<evidence type="ECO:0000256" key="6">
    <source>
        <dbReference type="ARBA" id="ARBA00023136"/>
    </source>
</evidence>
<dbReference type="Proteomes" id="UP000662088">
    <property type="component" value="Unassembled WGS sequence"/>
</dbReference>
<evidence type="ECO:0000259" key="8">
    <source>
        <dbReference type="Pfam" id="PF04039"/>
    </source>
</evidence>
<accession>A0A8I0ABG6</accession>
<evidence type="ECO:0000313" key="10">
    <source>
        <dbReference type="Proteomes" id="UP000662088"/>
    </source>
</evidence>
<name>A0A8I0ABG6_9CLOT</name>
<dbReference type="InterPro" id="IPR050622">
    <property type="entry name" value="CPA3_antiporter_subunitB"/>
</dbReference>
<dbReference type="NCBIfam" id="NF006248">
    <property type="entry name" value="PRK08386.1"/>
    <property type="match status" value="1"/>
</dbReference>
<comment type="similarity">
    <text evidence="2">Belongs to the CPA3 antiporters (TC 2.A.63) subunit B family.</text>
</comment>
<feature type="domain" description="Na+/H+ antiporter MnhB subunit-related protein" evidence="8">
    <location>
        <begin position="11"/>
        <end position="133"/>
    </location>
</feature>
<dbReference type="AlphaFoldDB" id="A0A8I0ABG6"/>
<organism evidence="9 10">
    <name type="scientific">Clostridium lentum</name>
    <dbReference type="NCBI Taxonomy" id="2763037"/>
    <lineage>
        <taxon>Bacteria</taxon>
        <taxon>Bacillati</taxon>
        <taxon>Bacillota</taxon>
        <taxon>Clostridia</taxon>
        <taxon>Eubacteriales</taxon>
        <taxon>Clostridiaceae</taxon>
        <taxon>Clostridium</taxon>
    </lineage>
</organism>
<evidence type="ECO:0000256" key="4">
    <source>
        <dbReference type="ARBA" id="ARBA00022692"/>
    </source>
</evidence>
<keyword evidence="10" id="KW-1185">Reference proteome</keyword>
<dbReference type="InterPro" id="IPR007182">
    <property type="entry name" value="MnhB"/>
</dbReference>
<evidence type="ECO:0000313" key="9">
    <source>
        <dbReference type="EMBL" id="MBC5640851.1"/>
    </source>
</evidence>
<dbReference type="PANTHER" id="PTHR33932:SF4">
    <property type="entry name" value="NA(+)_H(+) ANTIPORTER SUBUNIT B"/>
    <property type="match status" value="1"/>
</dbReference>
<dbReference type="GO" id="GO:0005886">
    <property type="term" value="C:plasma membrane"/>
    <property type="evidence" value="ECO:0007669"/>
    <property type="project" value="UniProtKB-SubCell"/>
</dbReference>
<evidence type="ECO:0000256" key="7">
    <source>
        <dbReference type="SAM" id="Phobius"/>
    </source>
</evidence>
<keyword evidence="4 7" id="KW-0812">Transmembrane</keyword>
<protein>
    <recommendedName>
        <fullName evidence="8">Na+/H+ antiporter MnhB subunit-related protein domain-containing protein</fullName>
    </recommendedName>
</protein>
<dbReference type="PANTHER" id="PTHR33932">
    <property type="entry name" value="NA(+)/H(+) ANTIPORTER SUBUNIT B"/>
    <property type="match status" value="1"/>
</dbReference>
<evidence type="ECO:0000256" key="5">
    <source>
        <dbReference type="ARBA" id="ARBA00022989"/>
    </source>
</evidence>
<feature type="transmembrane region" description="Helical" evidence="7">
    <location>
        <begin position="117"/>
        <end position="140"/>
    </location>
</feature>
<evidence type="ECO:0000256" key="2">
    <source>
        <dbReference type="ARBA" id="ARBA00009425"/>
    </source>
</evidence>
<evidence type="ECO:0000256" key="1">
    <source>
        <dbReference type="ARBA" id="ARBA00004651"/>
    </source>
</evidence>
<dbReference type="Pfam" id="PF04039">
    <property type="entry name" value="MnhB"/>
    <property type="match status" value="1"/>
</dbReference>
<feature type="transmembrane region" description="Helical" evidence="7">
    <location>
        <begin position="12"/>
        <end position="32"/>
    </location>
</feature>
<comment type="caution">
    <text evidence="9">The sequence shown here is derived from an EMBL/GenBank/DDBJ whole genome shotgun (WGS) entry which is preliminary data.</text>
</comment>
<proteinExistence type="inferred from homology"/>
<feature type="transmembrane region" description="Helical" evidence="7">
    <location>
        <begin position="44"/>
        <end position="61"/>
    </location>
</feature>
<keyword evidence="5 7" id="KW-1133">Transmembrane helix</keyword>
<keyword evidence="3" id="KW-1003">Cell membrane</keyword>
<gene>
    <name evidence="9" type="ORF">H8R92_10540</name>
</gene>
<evidence type="ECO:0000256" key="3">
    <source>
        <dbReference type="ARBA" id="ARBA00022475"/>
    </source>
</evidence>
<feature type="transmembrane region" description="Helical" evidence="7">
    <location>
        <begin position="82"/>
        <end position="105"/>
    </location>
</feature>
<keyword evidence="6 7" id="KW-0472">Membrane</keyword>
<comment type="subcellular location">
    <subcellularLocation>
        <location evidence="1">Cell membrane</location>
        <topology evidence="1">Multi-pass membrane protein</topology>
    </subcellularLocation>
</comment>
<reference evidence="9" key="1">
    <citation type="submission" date="2020-08" db="EMBL/GenBank/DDBJ databases">
        <title>Genome public.</title>
        <authorList>
            <person name="Liu C."/>
            <person name="Sun Q."/>
        </authorList>
    </citation>
    <scope>NUCLEOTIDE SEQUENCE</scope>
    <source>
        <strain evidence="9">NSJ-42</strain>
    </source>
</reference>